<proteinExistence type="predicted"/>
<dbReference type="AlphaFoldDB" id="X1JPC9"/>
<evidence type="ECO:0000256" key="3">
    <source>
        <dbReference type="ARBA" id="ARBA00022692"/>
    </source>
</evidence>
<feature type="non-terminal residue" evidence="7">
    <location>
        <position position="161"/>
    </location>
</feature>
<reference evidence="7" key="1">
    <citation type="journal article" date="2014" name="Front. Microbiol.">
        <title>High frequency of phylogenetically diverse reductive dehalogenase-homologous genes in deep subseafloor sedimentary metagenomes.</title>
        <authorList>
            <person name="Kawai M."/>
            <person name="Futagami T."/>
            <person name="Toyoda A."/>
            <person name="Takaki Y."/>
            <person name="Nishi S."/>
            <person name="Hori S."/>
            <person name="Arai W."/>
            <person name="Tsubouchi T."/>
            <person name="Morono Y."/>
            <person name="Uchiyama I."/>
            <person name="Ito T."/>
            <person name="Fujiyama A."/>
            <person name="Inagaki F."/>
            <person name="Takami H."/>
        </authorList>
    </citation>
    <scope>NUCLEOTIDE SEQUENCE</scope>
    <source>
        <strain evidence="7">Expedition CK06-06</strain>
    </source>
</reference>
<keyword evidence="2" id="KW-0808">Transferase</keyword>
<dbReference type="EMBL" id="BARU01043620">
    <property type="protein sequence ID" value="GAH83300.1"/>
    <property type="molecule type" value="Genomic_DNA"/>
</dbReference>
<evidence type="ECO:0000256" key="4">
    <source>
        <dbReference type="ARBA" id="ARBA00022989"/>
    </source>
</evidence>
<dbReference type="Pfam" id="PF01790">
    <property type="entry name" value="LGT"/>
    <property type="match status" value="1"/>
</dbReference>
<evidence type="ECO:0000256" key="1">
    <source>
        <dbReference type="ARBA" id="ARBA00022475"/>
    </source>
</evidence>
<feature type="transmembrane region" description="Helical" evidence="6">
    <location>
        <begin position="38"/>
        <end position="56"/>
    </location>
</feature>
<evidence type="ECO:0008006" key="8">
    <source>
        <dbReference type="Google" id="ProtNLM"/>
    </source>
</evidence>
<organism evidence="7">
    <name type="scientific">marine sediment metagenome</name>
    <dbReference type="NCBI Taxonomy" id="412755"/>
    <lineage>
        <taxon>unclassified sequences</taxon>
        <taxon>metagenomes</taxon>
        <taxon>ecological metagenomes</taxon>
    </lineage>
</organism>
<keyword evidence="3 6" id="KW-0812">Transmembrane</keyword>
<sequence>MIFFCILGGIVGARLLYIIVYFPAFLESPFKILFARQGFVFLGAIGGAVAVGMIYIRRHQLAFWQVADVIAPSIPLAHFFGRLGCFSAGCCYGKPAGPGLRFLGVRFPAVFDKSGEYVGSGSFVDHWSDGLLDAGATHSLPIYPTQLFEGGANLLIFMILL</sequence>
<dbReference type="PANTHER" id="PTHR30589">
    <property type="entry name" value="PROLIPOPROTEIN DIACYLGLYCERYL TRANSFERASE"/>
    <property type="match status" value="1"/>
</dbReference>
<dbReference type="GO" id="GO:0005886">
    <property type="term" value="C:plasma membrane"/>
    <property type="evidence" value="ECO:0007669"/>
    <property type="project" value="InterPro"/>
</dbReference>
<comment type="caution">
    <text evidence="7">The sequence shown here is derived from an EMBL/GenBank/DDBJ whole genome shotgun (WGS) entry which is preliminary data.</text>
</comment>
<keyword evidence="1" id="KW-1003">Cell membrane</keyword>
<dbReference type="GO" id="GO:0042158">
    <property type="term" value="P:lipoprotein biosynthetic process"/>
    <property type="evidence" value="ECO:0007669"/>
    <property type="project" value="InterPro"/>
</dbReference>
<dbReference type="GO" id="GO:0008961">
    <property type="term" value="F:phosphatidylglycerol-prolipoprotein diacylglyceryl transferase activity"/>
    <property type="evidence" value="ECO:0007669"/>
    <property type="project" value="InterPro"/>
</dbReference>
<evidence type="ECO:0000256" key="6">
    <source>
        <dbReference type="SAM" id="Phobius"/>
    </source>
</evidence>
<name>X1JPC9_9ZZZZ</name>
<gene>
    <name evidence="7" type="ORF">S03H2_66752</name>
</gene>
<dbReference type="PANTHER" id="PTHR30589:SF0">
    <property type="entry name" value="PHOSPHATIDYLGLYCEROL--PROLIPOPROTEIN DIACYLGLYCERYL TRANSFERASE"/>
    <property type="match status" value="1"/>
</dbReference>
<accession>X1JPC9</accession>
<keyword evidence="4 6" id="KW-1133">Transmembrane helix</keyword>
<protein>
    <recommendedName>
        <fullName evidence="8">Prolipoprotein diacylglyceryl transferase</fullName>
    </recommendedName>
</protein>
<evidence type="ECO:0000256" key="5">
    <source>
        <dbReference type="ARBA" id="ARBA00023136"/>
    </source>
</evidence>
<dbReference type="InterPro" id="IPR001640">
    <property type="entry name" value="Lgt"/>
</dbReference>
<evidence type="ECO:0000313" key="7">
    <source>
        <dbReference type="EMBL" id="GAH83300.1"/>
    </source>
</evidence>
<evidence type="ECO:0000256" key="2">
    <source>
        <dbReference type="ARBA" id="ARBA00022679"/>
    </source>
</evidence>
<feature type="transmembrane region" description="Helical" evidence="6">
    <location>
        <begin position="6"/>
        <end position="26"/>
    </location>
</feature>
<keyword evidence="5 6" id="KW-0472">Membrane</keyword>